<dbReference type="NCBIfam" id="TIGR03025">
    <property type="entry name" value="EPS_sugtrans"/>
    <property type="match status" value="1"/>
</dbReference>
<dbReference type="InterPro" id="IPR003362">
    <property type="entry name" value="Bact_transf"/>
</dbReference>
<feature type="transmembrane region" description="Helical" evidence="7">
    <location>
        <begin position="56"/>
        <end position="77"/>
    </location>
</feature>
<sequence length="470" mass="53166">MAHIQVFNHHVQLPYIFLSIVEFFVLGLTAYIGLAYSTLGVDLFFYSPSPQTTQYVLIYASVMLLSTYAMGVYGAGISEGFGSMFIRTVVSYCLLGAASLVLLSYVLIGLTESRGALFASATLSLLGVALVRWFFYSIVDASQLKRRILVLGAGQRAAKIIQRIEAEQFIGSEIIGFIPSDPDEPVVDRSLLLDPVAGLRELVERLEIDEILVAIDERRRDKGSFFPLQELLDCKLSGTRITEVVEFYEREFLRIELAEITTSWMLFRNQFRYSQSRDKTKRVFDIAISLALLFLVWPLMLLTAVAVFLETGAPIFYSQQRVGFKGKIFKIYKFRSMRQDAEKGGKAVWAQANDSRVTRVGAFIRNTRLDELPQLFNVIKGEMSFIGPRPERPEFVESLSKEIKLYDIRHRVKPGLMGWAQLKYSYGASVDDAANKLVYDLYYVKNHSILLDILIVVQSVEVILLGKGVR</sequence>
<feature type="transmembrane region" description="Helical" evidence="7">
    <location>
        <begin position="89"/>
        <end position="110"/>
    </location>
</feature>
<comment type="similarity">
    <text evidence="2">Belongs to the bacterial sugar transferase family.</text>
</comment>
<dbReference type="OrthoDB" id="9808602at2"/>
<dbReference type="GO" id="GO:0016020">
    <property type="term" value="C:membrane"/>
    <property type="evidence" value="ECO:0007669"/>
    <property type="project" value="UniProtKB-SubCell"/>
</dbReference>
<dbReference type="PANTHER" id="PTHR30576:SF0">
    <property type="entry name" value="UNDECAPRENYL-PHOSPHATE N-ACETYLGALACTOSAMINYL 1-PHOSPHATE TRANSFERASE-RELATED"/>
    <property type="match status" value="1"/>
</dbReference>
<dbReference type="PANTHER" id="PTHR30576">
    <property type="entry name" value="COLANIC BIOSYNTHESIS UDP-GLUCOSE LIPID CARRIER TRANSFERASE"/>
    <property type="match status" value="1"/>
</dbReference>
<accession>A0A1X9NF60</accession>
<comment type="subcellular location">
    <subcellularLocation>
        <location evidence="1">Membrane</location>
        <topology evidence="1">Multi-pass membrane protein</topology>
    </subcellularLocation>
</comment>
<name>A0A1X9NF60_9GAMM</name>
<dbReference type="Proteomes" id="UP000193450">
    <property type="component" value="Chromosome"/>
</dbReference>
<dbReference type="Gene3D" id="3.40.50.720">
    <property type="entry name" value="NAD(P)-binding Rossmann-like Domain"/>
    <property type="match status" value="1"/>
</dbReference>
<evidence type="ECO:0000256" key="6">
    <source>
        <dbReference type="ARBA" id="ARBA00023136"/>
    </source>
</evidence>
<dbReference type="Pfam" id="PF02397">
    <property type="entry name" value="Bac_transf"/>
    <property type="match status" value="1"/>
</dbReference>
<evidence type="ECO:0000256" key="3">
    <source>
        <dbReference type="ARBA" id="ARBA00022679"/>
    </source>
</evidence>
<dbReference type="STRING" id="716816.BST96_10475"/>
<keyword evidence="4 7" id="KW-0812">Transmembrane</keyword>
<dbReference type="GO" id="GO:0016780">
    <property type="term" value="F:phosphotransferase activity, for other substituted phosphate groups"/>
    <property type="evidence" value="ECO:0007669"/>
    <property type="project" value="TreeGrafter"/>
</dbReference>
<evidence type="ECO:0000256" key="4">
    <source>
        <dbReference type="ARBA" id="ARBA00022692"/>
    </source>
</evidence>
<dbReference type="InterPro" id="IPR017475">
    <property type="entry name" value="EPS_sugar_tfrase"/>
</dbReference>
<dbReference type="Pfam" id="PF13727">
    <property type="entry name" value="CoA_binding_3"/>
    <property type="match status" value="1"/>
</dbReference>
<organism evidence="9 10">
    <name type="scientific">Oceanicoccus sagamiensis</name>
    <dbReference type="NCBI Taxonomy" id="716816"/>
    <lineage>
        <taxon>Bacteria</taxon>
        <taxon>Pseudomonadati</taxon>
        <taxon>Pseudomonadota</taxon>
        <taxon>Gammaproteobacteria</taxon>
        <taxon>Cellvibrionales</taxon>
        <taxon>Spongiibacteraceae</taxon>
        <taxon>Oceanicoccus</taxon>
    </lineage>
</organism>
<keyword evidence="3 9" id="KW-0808">Transferase</keyword>
<evidence type="ECO:0000313" key="10">
    <source>
        <dbReference type="Proteomes" id="UP000193450"/>
    </source>
</evidence>
<evidence type="ECO:0000256" key="1">
    <source>
        <dbReference type="ARBA" id="ARBA00004141"/>
    </source>
</evidence>
<dbReference type="AlphaFoldDB" id="A0A1X9NF60"/>
<evidence type="ECO:0000259" key="8">
    <source>
        <dbReference type="Pfam" id="PF02397"/>
    </source>
</evidence>
<keyword evidence="6 7" id="KW-0472">Membrane</keyword>
<feature type="transmembrane region" description="Helical" evidence="7">
    <location>
        <begin position="12"/>
        <end position="36"/>
    </location>
</feature>
<feature type="transmembrane region" description="Helical" evidence="7">
    <location>
        <begin position="116"/>
        <end position="139"/>
    </location>
</feature>
<protein>
    <submittedName>
        <fullName evidence="9">UDP-phosphate galactose phosphotransferase</fullName>
    </submittedName>
</protein>
<evidence type="ECO:0000256" key="7">
    <source>
        <dbReference type="SAM" id="Phobius"/>
    </source>
</evidence>
<keyword evidence="10" id="KW-1185">Reference proteome</keyword>
<dbReference type="EMBL" id="CP019343">
    <property type="protein sequence ID" value="ARN74505.1"/>
    <property type="molecule type" value="Genomic_DNA"/>
</dbReference>
<evidence type="ECO:0000256" key="2">
    <source>
        <dbReference type="ARBA" id="ARBA00006464"/>
    </source>
</evidence>
<dbReference type="NCBIfam" id="TIGR03013">
    <property type="entry name" value="EpsB_2"/>
    <property type="match status" value="1"/>
</dbReference>
<feature type="domain" description="Bacterial sugar transferase" evidence="8">
    <location>
        <begin position="281"/>
        <end position="464"/>
    </location>
</feature>
<feature type="transmembrane region" description="Helical" evidence="7">
    <location>
        <begin position="283"/>
        <end position="309"/>
    </location>
</feature>
<dbReference type="KEGG" id="osg:BST96_10475"/>
<keyword evidence="5 7" id="KW-1133">Transmembrane helix</keyword>
<reference evidence="9 10" key="1">
    <citation type="submission" date="2016-11" db="EMBL/GenBank/DDBJ databases">
        <title>Trade-off between light-utilization and light-protection in marine flavobacteria.</title>
        <authorList>
            <person name="Kumagai Y."/>
        </authorList>
    </citation>
    <scope>NUCLEOTIDE SEQUENCE [LARGE SCALE GENOMIC DNA]</scope>
    <source>
        <strain evidence="9 10">NBRC 107125</strain>
    </source>
</reference>
<dbReference type="RefSeq" id="WP_085758651.1">
    <property type="nucleotide sequence ID" value="NZ_CP019343.1"/>
</dbReference>
<gene>
    <name evidence="9" type="ORF">BST96_10475</name>
</gene>
<evidence type="ECO:0000313" key="9">
    <source>
        <dbReference type="EMBL" id="ARN74505.1"/>
    </source>
</evidence>
<proteinExistence type="inferred from homology"/>
<dbReference type="InterPro" id="IPR017464">
    <property type="entry name" value="Sugar_tfrase_EpsB_2"/>
</dbReference>
<evidence type="ECO:0000256" key="5">
    <source>
        <dbReference type="ARBA" id="ARBA00022989"/>
    </source>
</evidence>